<evidence type="ECO:0000256" key="5">
    <source>
        <dbReference type="ARBA" id="ARBA00022989"/>
    </source>
</evidence>
<dbReference type="InterPro" id="IPR009038">
    <property type="entry name" value="GOLD_dom"/>
</dbReference>
<keyword evidence="5" id="KW-1133">Transmembrane helix</keyword>
<feature type="signal peptide" evidence="8">
    <location>
        <begin position="1"/>
        <end position="31"/>
    </location>
</feature>
<keyword evidence="3" id="KW-0812">Transmembrane</keyword>
<feature type="region of interest" description="Disordered" evidence="7">
    <location>
        <begin position="201"/>
        <end position="220"/>
    </location>
</feature>
<comment type="caution">
    <text evidence="10">The sequence shown here is derived from an EMBL/GenBank/DDBJ whole genome shotgun (WGS) entry which is preliminary data.</text>
</comment>
<dbReference type="InterPro" id="IPR015720">
    <property type="entry name" value="Emp24-like"/>
</dbReference>
<evidence type="ECO:0000256" key="3">
    <source>
        <dbReference type="ARBA" id="ARBA00022692"/>
    </source>
</evidence>
<evidence type="ECO:0000256" key="7">
    <source>
        <dbReference type="SAM" id="MobiDB-lite"/>
    </source>
</evidence>
<dbReference type="AlphaFoldDB" id="A0A9K3Q4W8"/>
<dbReference type="PANTHER" id="PTHR22811">
    <property type="entry name" value="TRANSMEMBRANE EMP24 DOMAIN-CONTAINING PROTEIN"/>
    <property type="match status" value="1"/>
</dbReference>
<keyword evidence="6" id="KW-0472">Membrane</keyword>
<feature type="region of interest" description="Disordered" evidence="7">
    <location>
        <begin position="68"/>
        <end position="154"/>
    </location>
</feature>
<evidence type="ECO:0000256" key="1">
    <source>
        <dbReference type="ARBA" id="ARBA00004479"/>
    </source>
</evidence>
<accession>A0A9K3Q4W8</accession>
<keyword evidence="11" id="KW-1185">Reference proteome</keyword>
<comment type="similarity">
    <text evidence="2">Belongs to the EMP24/GP25L family.</text>
</comment>
<evidence type="ECO:0000256" key="6">
    <source>
        <dbReference type="ARBA" id="ARBA00023136"/>
    </source>
</evidence>
<dbReference type="GO" id="GO:0016020">
    <property type="term" value="C:membrane"/>
    <property type="evidence" value="ECO:0007669"/>
    <property type="project" value="UniProtKB-SubCell"/>
</dbReference>
<sequence length="299" mass="33538">MTVTTRIRCGWMAVVSTSLLLALMLFDCTSALPYMILTSTRSKCMSVVAPQGQTIKIDYYAPDLKIPEDTDEGEESLKKEEKPPATDGQDGLDNQWNKRMKERLEKMKSKKMRDMSITVTQKSDVSGVLTSNQQRKASTSNDSKTAGSGRVREELEKREGSVYFMTGDEDGTVEICVQSILASINNPARFTMKVTWSASEQDELEGRGRSGSGSLDKNELQSKMTRLERDIQTLENRVKACLNNADFNKDQEAAFHQQSVAMNKAATYWPIIHLIVLLLTGFTQANHIVHYFKTHHIGV</sequence>
<feature type="chain" id="PRO_5039932137" evidence="8">
    <location>
        <begin position="32"/>
        <end position="299"/>
    </location>
</feature>
<protein>
    <submittedName>
        <fullName evidence="10">Emp24/gp25L/p24 family protein</fullName>
    </submittedName>
</protein>
<reference evidence="10" key="1">
    <citation type="journal article" date="2021" name="Sci. Rep.">
        <title>Diploid genomic architecture of Nitzschia inconspicua, an elite biomass production diatom.</title>
        <authorList>
            <person name="Oliver A."/>
            <person name="Podell S."/>
            <person name="Pinowska A."/>
            <person name="Traller J.C."/>
            <person name="Smith S.R."/>
            <person name="McClure R."/>
            <person name="Beliaev A."/>
            <person name="Bohutskyi P."/>
            <person name="Hill E.A."/>
            <person name="Rabines A."/>
            <person name="Zheng H."/>
            <person name="Allen L.Z."/>
            <person name="Kuo A."/>
            <person name="Grigoriev I.V."/>
            <person name="Allen A.E."/>
            <person name="Hazlebeck D."/>
            <person name="Allen E.E."/>
        </authorList>
    </citation>
    <scope>NUCLEOTIDE SEQUENCE</scope>
    <source>
        <strain evidence="10">Hildebrandi</strain>
    </source>
</reference>
<proteinExistence type="inferred from homology"/>
<evidence type="ECO:0000256" key="8">
    <source>
        <dbReference type="SAM" id="SignalP"/>
    </source>
</evidence>
<dbReference type="OrthoDB" id="3427at2759"/>
<reference evidence="10" key="2">
    <citation type="submission" date="2021-04" db="EMBL/GenBank/DDBJ databases">
        <authorList>
            <person name="Podell S."/>
        </authorList>
    </citation>
    <scope>NUCLEOTIDE SEQUENCE</scope>
    <source>
        <strain evidence="10">Hildebrandi</strain>
    </source>
</reference>
<feature type="compositionally biased region" description="Polar residues" evidence="7">
    <location>
        <begin position="117"/>
        <end position="146"/>
    </location>
</feature>
<dbReference type="Pfam" id="PF01105">
    <property type="entry name" value="EMP24_GP25L"/>
    <property type="match status" value="1"/>
</dbReference>
<gene>
    <name evidence="10" type="ORF">IV203_019788</name>
</gene>
<evidence type="ECO:0000256" key="4">
    <source>
        <dbReference type="ARBA" id="ARBA00022729"/>
    </source>
</evidence>
<organism evidence="10 11">
    <name type="scientific">Nitzschia inconspicua</name>
    <dbReference type="NCBI Taxonomy" id="303405"/>
    <lineage>
        <taxon>Eukaryota</taxon>
        <taxon>Sar</taxon>
        <taxon>Stramenopiles</taxon>
        <taxon>Ochrophyta</taxon>
        <taxon>Bacillariophyta</taxon>
        <taxon>Bacillariophyceae</taxon>
        <taxon>Bacillariophycidae</taxon>
        <taxon>Bacillariales</taxon>
        <taxon>Bacillariaceae</taxon>
        <taxon>Nitzschia</taxon>
    </lineage>
</organism>
<comment type="subcellular location">
    <subcellularLocation>
        <location evidence="1">Membrane</location>
        <topology evidence="1">Single-pass type I membrane protein</topology>
    </subcellularLocation>
</comment>
<feature type="domain" description="GOLD" evidence="9">
    <location>
        <begin position="33"/>
        <end position="293"/>
    </location>
</feature>
<dbReference type="EMBL" id="JAGRRH010000004">
    <property type="protein sequence ID" value="KAG7371218.1"/>
    <property type="molecule type" value="Genomic_DNA"/>
</dbReference>
<evidence type="ECO:0000313" key="10">
    <source>
        <dbReference type="EMBL" id="KAG7371218.1"/>
    </source>
</evidence>
<evidence type="ECO:0000259" key="9">
    <source>
        <dbReference type="SMART" id="SM01190"/>
    </source>
</evidence>
<name>A0A9K3Q4W8_9STRA</name>
<evidence type="ECO:0000313" key="11">
    <source>
        <dbReference type="Proteomes" id="UP000693970"/>
    </source>
</evidence>
<keyword evidence="4 8" id="KW-0732">Signal</keyword>
<dbReference type="SMART" id="SM01190">
    <property type="entry name" value="EMP24_GP25L"/>
    <property type="match status" value="1"/>
</dbReference>
<feature type="compositionally biased region" description="Basic and acidic residues" evidence="7">
    <location>
        <begin position="75"/>
        <end position="84"/>
    </location>
</feature>
<evidence type="ECO:0000256" key="2">
    <source>
        <dbReference type="ARBA" id="ARBA00007104"/>
    </source>
</evidence>
<dbReference type="Proteomes" id="UP000693970">
    <property type="component" value="Unassembled WGS sequence"/>
</dbReference>